<dbReference type="SUPFAM" id="SSF56519">
    <property type="entry name" value="Penicillin binding protein dimerisation domain"/>
    <property type="match status" value="1"/>
</dbReference>
<dbReference type="PANTHER" id="PTHR30627">
    <property type="entry name" value="PEPTIDOGLYCAN D,D-TRANSPEPTIDASE"/>
    <property type="match status" value="1"/>
</dbReference>
<dbReference type="InterPro" id="IPR012338">
    <property type="entry name" value="Beta-lactam/transpept-like"/>
</dbReference>
<dbReference type="CDD" id="cd06575">
    <property type="entry name" value="PASTA_Pbp2x-like_2"/>
    <property type="match status" value="1"/>
</dbReference>
<dbReference type="AlphaFoldDB" id="A0A1I1M399"/>
<dbReference type="Pfam" id="PF00905">
    <property type="entry name" value="Transpeptidase"/>
    <property type="match status" value="1"/>
</dbReference>
<protein>
    <submittedName>
        <fullName evidence="6">Cell division protein FtsI (Penicillin-binding protein 3)</fullName>
    </submittedName>
</protein>
<dbReference type="InterPro" id="IPR005543">
    <property type="entry name" value="PASTA_dom"/>
</dbReference>
<evidence type="ECO:0000259" key="5">
    <source>
        <dbReference type="PROSITE" id="PS51178"/>
    </source>
</evidence>
<dbReference type="GO" id="GO:0004180">
    <property type="term" value="F:carboxypeptidase activity"/>
    <property type="evidence" value="ECO:0007669"/>
    <property type="project" value="UniProtKB-KW"/>
</dbReference>
<dbReference type="SUPFAM" id="SSF56601">
    <property type="entry name" value="beta-lactamase/transpeptidase-like"/>
    <property type="match status" value="1"/>
</dbReference>
<dbReference type="SMART" id="SM00740">
    <property type="entry name" value="PASTA"/>
    <property type="match status" value="1"/>
</dbReference>
<keyword evidence="2" id="KW-0378">Hydrolase</keyword>
<dbReference type="PROSITE" id="PS51178">
    <property type="entry name" value="PASTA"/>
    <property type="match status" value="1"/>
</dbReference>
<dbReference type="InterPro" id="IPR001460">
    <property type="entry name" value="PCN-bd_Tpept"/>
</dbReference>
<dbReference type="Gene3D" id="3.90.1310.10">
    <property type="entry name" value="Penicillin-binding protein 2a (Domain 2)"/>
    <property type="match status" value="1"/>
</dbReference>
<dbReference type="InterPro" id="IPR036138">
    <property type="entry name" value="PBP_dimer_sf"/>
</dbReference>
<dbReference type="InterPro" id="IPR005311">
    <property type="entry name" value="PBP_dimer"/>
</dbReference>
<name>A0A1I1M399_9BACT</name>
<dbReference type="Pfam" id="PF03793">
    <property type="entry name" value="PASTA"/>
    <property type="match status" value="1"/>
</dbReference>
<dbReference type="EMBL" id="FOLE01000010">
    <property type="protein sequence ID" value="SFC79844.1"/>
    <property type="molecule type" value="Genomic_DNA"/>
</dbReference>
<dbReference type="Gene3D" id="3.40.710.10">
    <property type="entry name" value="DD-peptidase/beta-lactamase superfamily"/>
    <property type="match status" value="1"/>
</dbReference>
<accession>A0A1I1M399</accession>
<dbReference type="SUPFAM" id="SSF54184">
    <property type="entry name" value="Penicillin-binding protein 2x (pbp-2x), c-terminal domain"/>
    <property type="match status" value="1"/>
</dbReference>
<keyword evidence="7" id="KW-1185">Reference proteome</keyword>
<dbReference type="InterPro" id="IPR050515">
    <property type="entry name" value="Beta-lactam/transpept"/>
</dbReference>
<dbReference type="Proteomes" id="UP000199514">
    <property type="component" value="Unassembled WGS sequence"/>
</dbReference>
<reference evidence="6 7" key="1">
    <citation type="submission" date="2016-10" db="EMBL/GenBank/DDBJ databases">
        <authorList>
            <person name="de Groot N.N."/>
        </authorList>
    </citation>
    <scope>NUCLEOTIDE SEQUENCE [LARGE SCALE GENOMIC DNA]</scope>
    <source>
        <strain evidence="6 7">DSM 6793</strain>
    </source>
</reference>
<feature type="domain" description="PASTA" evidence="5">
    <location>
        <begin position="647"/>
        <end position="705"/>
    </location>
</feature>
<dbReference type="GO" id="GO:0005886">
    <property type="term" value="C:plasma membrane"/>
    <property type="evidence" value="ECO:0007669"/>
    <property type="project" value="TreeGrafter"/>
</dbReference>
<evidence type="ECO:0000313" key="7">
    <source>
        <dbReference type="Proteomes" id="UP000199514"/>
    </source>
</evidence>
<dbReference type="Gene3D" id="3.30.450.330">
    <property type="match status" value="1"/>
</dbReference>
<dbReference type="GO" id="GO:0071555">
    <property type="term" value="P:cell wall organization"/>
    <property type="evidence" value="ECO:0007669"/>
    <property type="project" value="TreeGrafter"/>
</dbReference>
<proteinExistence type="predicted"/>
<keyword evidence="2" id="KW-0121">Carboxypeptidase</keyword>
<keyword evidence="2" id="KW-0645">Protease</keyword>
<keyword evidence="4" id="KW-1133">Transmembrane helix</keyword>
<dbReference type="RefSeq" id="WP_091514875.1">
    <property type="nucleotide sequence ID" value="NZ_FOLE01000010.1"/>
</dbReference>
<gene>
    <name evidence="6" type="ORF">SAMN05421780_11012</name>
</gene>
<keyword evidence="6" id="KW-0131">Cell cycle</keyword>
<keyword evidence="3 4" id="KW-0472">Membrane</keyword>
<keyword evidence="6" id="KW-0132">Cell division</keyword>
<evidence type="ECO:0000256" key="2">
    <source>
        <dbReference type="ARBA" id="ARBA00022645"/>
    </source>
</evidence>
<keyword evidence="4" id="KW-0812">Transmembrane</keyword>
<evidence type="ECO:0000256" key="3">
    <source>
        <dbReference type="ARBA" id="ARBA00023136"/>
    </source>
</evidence>
<dbReference type="Pfam" id="PF03717">
    <property type="entry name" value="PBP_dimer"/>
    <property type="match status" value="1"/>
</dbReference>
<dbReference type="GO" id="GO:0008658">
    <property type="term" value="F:penicillin binding"/>
    <property type="evidence" value="ECO:0007669"/>
    <property type="project" value="InterPro"/>
</dbReference>
<evidence type="ECO:0000256" key="1">
    <source>
        <dbReference type="ARBA" id="ARBA00004370"/>
    </source>
</evidence>
<dbReference type="GO" id="GO:0051301">
    <property type="term" value="P:cell division"/>
    <property type="evidence" value="ECO:0007669"/>
    <property type="project" value="UniProtKB-KW"/>
</dbReference>
<feature type="transmembrane region" description="Helical" evidence="4">
    <location>
        <begin position="12"/>
        <end position="30"/>
    </location>
</feature>
<evidence type="ECO:0000313" key="6">
    <source>
        <dbReference type="EMBL" id="SFC79844.1"/>
    </source>
</evidence>
<dbReference type="STRING" id="927664.SAMN05421780_11012"/>
<dbReference type="OrthoDB" id="9804124at2"/>
<sequence>MSIKKDITIRARIAFLAVLVLAVGIVYRIFHVQWITGDKWREMGRAHVLRNREVPATRGNIYSDNGSLLATSLPYYRLAFDPTACDKQIFNEKIDSLSLVLSQFFRDKSPAEYRRKLVDARARKVRYLYLNRGFKLDYQQKKKMMNWPIFRLGKIKGGAIFEKVYNRKRPFEELAMRTIGYVNEDHQGAGLEFSFDKFLAGVNGQALYRRLAGGHWKPVNDGNEIEPLDGNDIKTTIDINLQDVSETALKKALQYHRADFGCVALMEVETGHLKAVVNLGSDGKGNYVEKENYAVAGRFDPGSTFKLASYMALLEENKIQSTDTIQTGNGRYRFYDRDMTDSKPGGYGVITVQDAFERSSNVAVSKLVVRHFGATPQRFLEYLSKFGLAEPLGFQMKGEGKPYIKKTSDPTWSGTSLPWLSVGYEMLLSPLHILTFYNAVANNGKMIQPIIVTEVSRADDVIETFEPIVLRDEICSEKTIETLRSMLEGVVERGTASNIRNADYKIAGKTGTAQKLINGHYTQNYYTSFAGYFPAHKPKYSCIVVIDNPQGFNYSGSDVAAPVFKEIADKVYARDMQMHKIRPLEKGKDDGSFPLIQVGNFSDLHELCDKMGISNYMNKTIVEDDNSKEYWVRAEASNKSVMWRLRKVEDNIVPDTRGMTLKDALFVLENKGLLVEFTGRGRVYTQSISPNARVYRGNTIYLHLK</sequence>
<organism evidence="6 7">
    <name type="scientific">Flexibacter flexilis DSM 6793</name>
    <dbReference type="NCBI Taxonomy" id="927664"/>
    <lineage>
        <taxon>Bacteria</taxon>
        <taxon>Pseudomonadati</taxon>
        <taxon>Bacteroidota</taxon>
        <taxon>Cytophagia</taxon>
        <taxon>Cytophagales</taxon>
        <taxon>Flexibacteraceae</taxon>
        <taxon>Flexibacter</taxon>
    </lineage>
</organism>
<dbReference type="PANTHER" id="PTHR30627:SF1">
    <property type="entry name" value="PEPTIDOGLYCAN D,D-TRANSPEPTIDASE FTSI"/>
    <property type="match status" value="1"/>
</dbReference>
<comment type="subcellular location">
    <subcellularLocation>
        <location evidence="1">Membrane</location>
    </subcellularLocation>
</comment>
<evidence type="ECO:0000256" key="4">
    <source>
        <dbReference type="SAM" id="Phobius"/>
    </source>
</evidence>